<feature type="region of interest" description="Disordered" evidence="1">
    <location>
        <begin position="110"/>
        <end position="137"/>
    </location>
</feature>
<feature type="compositionally biased region" description="Pro residues" evidence="1">
    <location>
        <begin position="128"/>
        <end position="137"/>
    </location>
</feature>
<organism evidence="2 3">
    <name type="scientific">Ancylobacter polymorphus</name>
    <dbReference type="NCBI Taxonomy" id="223390"/>
    <lineage>
        <taxon>Bacteria</taxon>
        <taxon>Pseudomonadati</taxon>
        <taxon>Pseudomonadota</taxon>
        <taxon>Alphaproteobacteria</taxon>
        <taxon>Hyphomicrobiales</taxon>
        <taxon>Xanthobacteraceae</taxon>
        <taxon>Ancylobacter</taxon>
    </lineage>
</organism>
<evidence type="ECO:0000313" key="3">
    <source>
        <dbReference type="Proteomes" id="UP000831684"/>
    </source>
</evidence>
<dbReference type="EMBL" id="CP083239">
    <property type="protein sequence ID" value="UOK69963.1"/>
    <property type="molecule type" value="Genomic_DNA"/>
</dbReference>
<evidence type="ECO:0000313" key="2">
    <source>
        <dbReference type="EMBL" id="UOK69963.1"/>
    </source>
</evidence>
<name>A0A9E7A5K2_9HYPH</name>
<feature type="compositionally biased region" description="Low complexity" evidence="1">
    <location>
        <begin position="115"/>
        <end position="127"/>
    </location>
</feature>
<gene>
    <name evidence="2" type="ORF">K9D25_14620</name>
</gene>
<reference evidence="2" key="1">
    <citation type="submission" date="2021-09" db="EMBL/GenBank/DDBJ databases">
        <title>Network and meta-omics reveal the key degrader and cooperation patterns in an efficient 1,4-dioxane-degrading microbial community.</title>
        <authorList>
            <person name="Dai C."/>
        </authorList>
    </citation>
    <scope>NUCLEOTIDE SEQUENCE</scope>
    <source>
        <strain evidence="2">ZM13</strain>
    </source>
</reference>
<evidence type="ECO:0000256" key="1">
    <source>
        <dbReference type="SAM" id="MobiDB-lite"/>
    </source>
</evidence>
<sequence length="137" mass="14672">MTLNWKLKAAAAAAIVIGGGLYLHSKDARTEAQLTCERHIEATTTHDLSEDEVAALRVHGDATNGKVQGAFFREGVLRYAVCEFENGQPKRVGVDGSAWPDVDHLSIRRLDVSHAPRSATDDASSSPSPAPFQAPHG</sequence>
<dbReference type="AlphaFoldDB" id="A0A9E7A5K2"/>
<protein>
    <submittedName>
        <fullName evidence="2">Uncharacterized protein</fullName>
    </submittedName>
</protein>
<dbReference type="KEGG" id="apol:K9D25_14620"/>
<proteinExistence type="predicted"/>
<accession>A0A9E7A5K2</accession>
<dbReference type="RefSeq" id="WP_244376343.1">
    <property type="nucleotide sequence ID" value="NZ_CP083239.1"/>
</dbReference>
<dbReference type="Proteomes" id="UP000831684">
    <property type="component" value="Chromosome"/>
</dbReference>